<reference evidence="3" key="1">
    <citation type="journal article" date="2019" name="Int. J. Syst. Evol. Microbiol.">
        <title>The Global Catalogue of Microorganisms (GCM) 10K type strain sequencing project: providing services to taxonomists for standard genome sequencing and annotation.</title>
        <authorList>
            <consortium name="The Broad Institute Genomics Platform"/>
            <consortium name="The Broad Institute Genome Sequencing Center for Infectious Disease"/>
            <person name="Wu L."/>
            <person name="Ma J."/>
        </authorList>
    </citation>
    <scope>NUCLEOTIDE SEQUENCE [LARGE SCALE GENOMIC DNA]</scope>
    <source>
        <strain evidence="3">JCM 4816</strain>
    </source>
</reference>
<protein>
    <submittedName>
        <fullName evidence="2">Gas vesicle protein GvpO</fullName>
    </submittedName>
</protein>
<evidence type="ECO:0000313" key="3">
    <source>
        <dbReference type="Proteomes" id="UP001596174"/>
    </source>
</evidence>
<organism evidence="2 3">
    <name type="scientific">Streptacidiphilus monticola</name>
    <dbReference type="NCBI Taxonomy" id="2161674"/>
    <lineage>
        <taxon>Bacteria</taxon>
        <taxon>Bacillati</taxon>
        <taxon>Actinomycetota</taxon>
        <taxon>Actinomycetes</taxon>
        <taxon>Kitasatosporales</taxon>
        <taxon>Streptomycetaceae</taxon>
        <taxon>Streptacidiphilus</taxon>
    </lineage>
</organism>
<accession>A0ABW1G007</accession>
<dbReference type="RefSeq" id="WP_380582973.1">
    <property type="nucleotide sequence ID" value="NZ_JBHSQJ010000047.1"/>
</dbReference>
<evidence type="ECO:0000256" key="1">
    <source>
        <dbReference type="SAM" id="MobiDB-lite"/>
    </source>
</evidence>
<dbReference type="EMBL" id="JBHSQJ010000047">
    <property type="protein sequence ID" value="MFC5907996.1"/>
    <property type="molecule type" value="Genomic_DNA"/>
</dbReference>
<evidence type="ECO:0000313" key="2">
    <source>
        <dbReference type="EMBL" id="MFC5907996.1"/>
    </source>
</evidence>
<proteinExistence type="predicted"/>
<dbReference type="InterPro" id="IPR008634">
    <property type="entry name" value="Gas-vesicle_GvpO"/>
</dbReference>
<name>A0ABW1G007_9ACTN</name>
<dbReference type="PIRSF" id="PIRSF028743">
    <property type="entry name" value="GvpO_protein"/>
    <property type="match status" value="1"/>
</dbReference>
<keyword evidence="3" id="KW-1185">Reference proteome</keyword>
<comment type="caution">
    <text evidence="2">The sequence shown here is derived from an EMBL/GenBank/DDBJ whole genome shotgun (WGS) entry which is preliminary data.</text>
</comment>
<feature type="region of interest" description="Disordered" evidence="1">
    <location>
        <begin position="1"/>
        <end position="25"/>
    </location>
</feature>
<dbReference type="Proteomes" id="UP001596174">
    <property type="component" value="Unassembled WGS sequence"/>
</dbReference>
<sequence>MRRAAEQLSELLGKAPESVSGLKPTEQGWEAHVEVVEVERVPETSSVMASYEVILDPQGELLAYQRDRRYSRAQLDRQRPAEQG</sequence>
<gene>
    <name evidence="2" type="primary">gvpO</name>
    <name evidence="2" type="ORF">ACFP3V_12330</name>
</gene>
<dbReference type="Pfam" id="PF05800">
    <property type="entry name" value="GvpO"/>
    <property type="match status" value="1"/>
</dbReference>